<name>A0A9P8W9G9_9HYPO</name>
<proteinExistence type="inferred from homology"/>
<dbReference type="InterPro" id="IPR008257">
    <property type="entry name" value="Pept_M19"/>
</dbReference>
<sequence>MGRADPILPITKHKGKAGKAGRNESPSTPKLTPRKAIIAIFLSLLALSLLHQPVTHCYNRIPKYGQGQGLLSVEERARHILASNPLIDGHVDFPVLLRWLYGNRINNENFTKPFEQGELPGHVDLKRLRAGQSGGAFWSLFAPCPANGSDFSDENYAASVQFTLNQIDVMTRVQQAYPNDFSQHVDSSNALEAFKQGKLISPLGIEGLHQIGNSVANLRRYHQLGTRYATLTHNCHNKFADAAILENPTRKAEPLWRGVSPLGRRVIHEMNRIGMIVDLSHVSEDTMLDVLGNNKDWAGSKAPIIFSHSSAFSICPHPRNVKDNVLQLVKERNSVVMVNIAPDFISCVASDNKNGLPDFYPANSTLAHAARHILHIGNLIGYDHVGVGTDFDGIMSVPEGLEDVSKYPDLVAELLRNGVSNEDAAKVVGGNVLRVWKDVDAVAAKLQADGELPLEDDLPSLSVEALEEAGQLVKVN</sequence>
<organism evidence="4 5">
    <name type="scientific">Thelonectria olida</name>
    <dbReference type="NCBI Taxonomy" id="1576542"/>
    <lineage>
        <taxon>Eukaryota</taxon>
        <taxon>Fungi</taxon>
        <taxon>Dikarya</taxon>
        <taxon>Ascomycota</taxon>
        <taxon>Pezizomycotina</taxon>
        <taxon>Sordariomycetes</taxon>
        <taxon>Hypocreomycetidae</taxon>
        <taxon>Hypocreales</taxon>
        <taxon>Nectriaceae</taxon>
        <taxon>Thelonectria</taxon>
    </lineage>
</organism>
<dbReference type="EC" id="3.4.13.19" evidence="2"/>
<keyword evidence="2" id="KW-0378">Hydrolase</keyword>
<accession>A0A9P8W9G9</accession>
<evidence type="ECO:0000313" key="4">
    <source>
        <dbReference type="EMBL" id="KAH6892024.1"/>
    </source>
</evidence>
<keyword evidence="2" id="KW-0645">Protease</keyword>
<comment type="similarity">
    <text evidence="2">Belongs to the metallo-dependent hydrolases superfamily. Peptidase M19 family.</text>
</comment>
<keyword evidence="2" id="KW-0479">Metal-binding</keyword>
<comment type="caution">
    <text evidence="4">The sequence shown here is derived from an EMBL/GenBank/DDBJ whole genome shotgun (WGS) entry which is preliminary data.</text>
</comment>
<evidence type="ECO:0000256" key="1">
    <source>
        <dbReference type="ARBA" id="ARBA00022997"/>
    </source>
</evidence>
<comment type="cofactor">
    <cofactor evidence="2">
        <name>Zn(2+)</name>
        <dbReference type="ChEBI" id="CHEBI:29105"/>
    </cofactor>
</comment>
<dbReference type="GO" id="GO:0046872">
    <property type="term" value="F:metal ion binding"/>
    <property type="evidence" value="ECO:0007669"/>
    <property type="project" value="UniProtKB-UniRule"/>
</dbReference>
<keyword evidence="5" id="KW-1185">Reference proteome</keyword>
<comment type="catalytic activity">
    <reaction evidence="2">
        <text>an L-aminoacyl-L-amino acid + H2O = 2 an L-alpha-amino acid</text>
        <dbReference type="Rhea" id="RHEA:48940"/>
        <dbReference type="ChEBI" id="CHEBI:15377"/>
        <dbReference type="ChEBI" id="CHEBI:59869"/>
        <dbReference type="ChEBI" id="CHEBI:77460"/>
        <dbReference type="EC" id="3.4.13.19"/>
    </reaction>
</comment>
<gene>
    <name evidence="4" type="ORF">B0T10DRAFT_510448</name>
</gene>
<dbReference type="PROSITE" id="PS51365">
    <property type="entry name" value="RENAL_DIPEPTIDASE_2"/>
    <property type="match status" value="1"/>
</dbReference>
<feature type="region of interest" description="Disordered" evidence="3">
    <location>
        <begin position="11"/>
        <end position="30"/>
    </location>
</feature>
<dbReference type="GO" id="GO:0070573">
    <property type="term" value="F:metallodipeptidase activity"/>
    <property type="evidence" value="ECO:0007669"/>
    <property type="project" value="InterPro"/>
</dbReference>
<protein>
    <recommendedName>
        <fullName evidence="2">Dipeptidase</fullName>
        <ecNumber evidence="2">3.4.13.19</ecNumber>
    </recommendedName>
</protein>
<dbReference type="SUPFAM" id="SSF51556">
    <property type="entry name" value="Metallo-dependent hydrolases"/>
    <property type="match status" value="1"/>
</dbReference>
<dbReference type="GO" id="GO:0006508">
    <property type="term" value="P:proteolysis"/>
    <property type="evidence" value="ECO:0007669"/>
    <property type="project" value="UniProtKB-KW"/>
</dbReference>
<dbReference type="OrthoDB" id="445695at2759"/>
<dbReference type="Gene3D" id="3.20.20.140">
    <property type="entry name" value="Metal-dependent hydrolases"/>
    <property type="match status" value="1"/>
</dbReference>
<dbReference type="Pfam" id="PF01244">
    <property type="entry name" value="Peptidase_M19"/>
    <property type="match status" value="1"/>
</dbReference>
<dbReference type="CDD" id="cd01301">
    <property type="entry name" value="rDP_like"/>
    <property type="match status" value="1"/>
</dbReference>
<dbReference type="PANTHER" id="PTHR10443">
    <property type="entry name" value="MICROSOMAL DIPEPTIDASE"/>
    <property type="match status" value="1"/>
</dbReference>
<evidence type="ECO:0000313" key="5">
    <source>
        <dbReference type="Proteomes" id="UP000777438"/>
    </source>
</evidence>
<dbReference type="EMBL" id="JAGPYM010000007">
    <property type="protein sequence ID" value="KAH6892024.1"/>
    <property type="molecule type" value="Genomic_DNA"/>
</dbReference>
<dbReference type="Proteomes" id="UP000777438">
    <property type="component" value="Unassembled WGS sequence"/>
</dbReference>
<keyword evidence="2" id="KW-0862">Zinc</keyword>
<keyword evidence="1 2" id="KW-0224">Dipeptidase</keyword>
<keyword evidence="2" id="KW-0482">Metalloprotease</keyword>
<dbReference type="PANTHER" id="PTHR10443:SF12">
    <property type="entry name" value="DIPEPTIDASE"/>
    <property type="match status" value="1"/>
</dbReference>
<evidence type="ECO:0000256" key="3">
    <source>
        <dbReference type="SAM" id="MobiDB-lite"/>
    </source>
</evidence>
<evidence type="ECO:0000256" key="2">
    <source>
        <dbReference type="RuleBase" id="RU341113"/>
    </source>
</evidence>
<reference evidence="4 5" key="1">
    <citation type="journal article" date="2021" name="Nat. Commun.">
        <title>Genetic determinants of endophytism in the Arabidopsis root mycobiome.</title>
        <authorList>
            <person name="Mesny F."/>
            <person name="Miyauchi S."/>
            <person name="Thiergart T."/>
            <person name="Pickel B."/>
            <person name="Atanasova L."/>
            <person name="Karlsson M."/>
            <person name="Huettel B."/>
            <person name="Barry K.W."/>
            <person name="Haridas S."/>
            <person name="Chen C."/>
            <person name="Bauer D."/>
            <person name="Andreopoulos W."/>
            <person name="Pangilinan J."/>
            <person name="LaButti K."/>
            <person name="Riley R."/>
            <person name="Lipzen A."/>
            <person name="Clum A."/>
            <person name="Drula E."/>
            <person name="Henrissat B."/>
            <person name="Kohler A."/>
            <person name="Grigoriev I.V."/>
            <person name="Martin F.M."/>
            <person name="Hacquard S."/>
        </authorList>
    </citation>
    <scope>NUCLEOTIDE SEQUENCE [LARGE SCALE GENOMIC DNA]</scope>
    <source>
        <strain evidence="4 5">MPI-CAGE-CH-0241</strain>
    </source>
</reference>
<dbReference type="AlphaFoldDB" id="A0A9P8W9G9"/>
<dbReference type="InterPro" id="IPR032466">
    <property type="entry name" value="Metal_Hydrolase"/>
</dbReference>